<dbReference type="EMBL" id="JANJYI010000008">
    <property type="protein sequence ID" value="KAK2639696.1"/>
    <property type="molecule type" value="Genomic_DNA"/>
</dbReference>
<dbReference type="Pfam" id="PF08263">
    <property type="entry name" value="LRRNT_2"/>
    <property type="match status" value="1"/>
</dbReference>
<evidence type="ECO:0000313" key="12">
    <source>
        <dbReference type="Proteomes" id="UP001280121"/>
    </source>
</evidence>
<keyword evidence="5" id="KW-0677">Repeat</keyword>
<dbReference type="InterPro" id="IPR001611">
    <property type="entry name" value="Leu-rich_rpt"/>
</dbReference>
<evidence type="ECO:0000256" key="9">
    <source>
        <dbReference type="ARBA" id="ARBA00023180"/>
    </source>
</evidence>
<keyword evidence="6" id="KW-1133">Transmembrane helix</keyword>
<evidence type="ECO:0000256" key="6">
    <source>
        <dbReference type="ARBA" id="ARBA00022989"/>
    </source>
</evidence>
<reference evidence="11" key="1">
    <citation type="journal article" date="2023" name="Plant J.">
        <title>Genome sequences and population genomics provide insights into the demographic history, inbreeding, and mutation load of two 'living fossil' tree species of Dipteronia.</title>
        <authorList>
            <person name="Feng Y."/>
            <person name="Comes H.P."/>
            <person name="Chen J."/>
            <person name="Zhu S."/>
            <person name="Lu R."/>
            <person name="Zhang X."/>
            <person name="Li P."/>
            <person name="Qiu J."/>
            <person name="Olsen K.M."/>
            <person name="Qiu Y."/>
        </authorList>
    </citation>
    <scope>NUCLEOTIDE SEQUENCE</scope>
    <source>
        <strain evidence="11">KIB01</strain>
    </source>
</reference>
<evidence type="ECO:0000313" key="11">
    <source>
        <dbReference type="EMBL" id="KAK2639696.1"/>
    </source>
</evidence>
<evidence type="ECO:0000256" key="7">
    <source>
        <dbReference type="ARBA" id="ARBA00023136"/>
    </source>
</evidence>
<dbReference type="PANTHER" id="PTHR48063:SF98">
    <property type="entry name" value="LRR RECEPTOR-LIKE SERINE_THREONINE-PROTEIN KINASE FLS2"/>
    <property type="match status" value="1"/>
</dbReference>
<comment type="subcellular location">
    <subcellularLocation>
        <location evidence="1">Membrane</location>
        <topology evidence="1">Single-pass type I membrane protein</topology>
    </subcellularLocation>
</comment>
<proteinExistence type="predicted"/>
<evidence type="ECO:0000256" key="8">
    <source>
        <dbReference type="ARBA" id="ARBA00023170"/>
    </source>
</evidence>
<dbReference type="PANTHER" id="PTHR48063">
    <property type="entry name" value="LRR RECEPTOR-LIKE KINASE"/>
    <property type="match status" value="1"/>
</dbReference>
<organism evidence="11 12">
    <name type="scientific">Dipteronia dyeriana</name>
    <dbReference type="NCBI Taxonomy" id="168575"/>
    <lineage>
        <taxon>Eukaryota</taxon>
        <taxon>Viridiplantae</taxon>
        <taxon>Streptophyta</taxon>
        <taxon>Embryophyta</taxon>
        <taxon>Tracheophyta</taxon>
        <taxon>Spermatophyta</taxon>
        <taxon>Magnoliopsida</taxon>
        <taxon>eudicotyledons</taxon>
        <taxon>Gunneridae</taxon>
        <taxon>Pentapetalae</taxon>
        <taxon>rosids</taxon>
        <taxon>malvids</taxon>
        <taxon>Sapindales</taxon>
        <taxon>Sapindaceae</taxon>
        <taxon>Hippocastanoideae</taxon>
        <taxon>Acereae</taxon>
        <taxon>Dipteronia</taxon>
    </lineage>
</organism>
<dbReference type="Pfam" id="PF00560">
    <property type="entry name" value="LRR_1"/>
    <property type="match status" value="1"/>
</dbReference>
<keyword evidence="2" id="KW-0433">Leucine-rich repeat</keyword>
<dbReference type="InterPro" id="IPR032675">
    <property type="entry name" value="LRR_dom_sf"/>
</dbReference>
<evidence type="ECO:0000259" key="10">
    <source>
        <dbReference type="Pfam" id="PF08263"/>
    </source>
</evidence>
<feature type="domain" description="Leucine-rich repeat-containing N-terminal plant-type" evidence="10">
    <location>
        <begin position="40"/>
        <end position="78"/>
    </location>
</feature>
<dbReference type="GO" id="GO:0016020">
    <property type="term" value="C:membrane"/>
    <property type="evidence" value="ECO:0007669"/>
    <property type="project" value="UniProtKB-SubCell"/>
</dbReference>
<dbReference type="InterPro" id="IPR046956">
    <property type="entry name" value="RLP23-like"/>
</dbReference>
<keyword evidence="3" id="KW-0812">Transmembrane</keyword>
<dbReference type="SUPFAM" id="SSF52058">
    <property type="entry name" value="L domain-like"/>
    <property type="match status" value="1"/>
</dbReference>
<keyword evidence="12" id="KW-1185">Reference proteome</keyword>
<evidence type="ECO:0000256" key="2">
    <source>
        <dbReference type="ARBA" id="ARBA00022614"/>
    </source>
</evidence>
<evidence type="ECO:0000256" key="4">
    <source>
        <dbReference type="ARBA" id="ARBA00022729"/>
    </source>
</evidence>
<evidence type="ECO:0000256" key="5">
    <source>
        <dbReference type="ARBA" id="ARBA00022737"/>
    </source>
</evidence>
<sequence length="224" mass="25524">MIYFSKLDYSEPTFPKLLAIGTINISFCNGRSTYVGGCIESERQALLSLKQDLIDPSDRLASWIGDGDCCNWAGVVCDNFTGHVIQLRLRNPHLEYFTDYAFADTRSQFRGKINPSLLDLKHLIHLDLSYNDFEGIQIPRFRGSMQDVRYLNLSHAGFHGMIPQQLGNLSDLQYLDFNSEFDFNSDLYAENLMWISGLSLLKHLDLSGVNLSKTSDHWLSLPFL</sequence>
<keyword evidence="8" id="KW-0675">Receptor</keyword>
<dbReference type="InterPro" id="IPR013210">
    <property type="entry name" value="LRR_N_plant-typ"/>
</dbReference>
<comment type="caution">
    <text evidence="11">The sequence shown here is derived from an EMBL/GenBank/DDBJ whole genome shotgun (WGS) entry which is preliminary data.</text>
</comment>
<evidence type="ECO:0000256" key="1">
    <source>
        <dbReference type="ARBA" id="ARBA00004479"/>
    </source>
</evidence>
<protein>
    <recommendedName>
        <fullName evidence="10">Leucine-rich repeat-containing N-terminal plant-type domain-containing protein</fullName>
    </recommendedName>
</protein>
<keyword evidence="9" id="KW-0325">Glycoprotein</keyword>
<dbReference type="Gene3D" id="3.80.10.10">
    <property type="entry name" value="Ribonuclease Inhibitor"/>
    <property type="match status" value="1"/>
</dbReference>
<name>A0AAD9TPV3_9ROSI</name>
<accession>A0AAD9TPV3</accession>
<gene>
    <name evidence="11" type="ORF">Ddye_027491</name>
</gene>
<keyword evidence="4" id="KW-0732">Signal</keyword>
<dbReference type="AlphaFoldDB" id="A0AAD9TPV3"/>
<evidence type="ECO:0000256" key="3">
    <source>
        <dbReference type="ARBA" id="ARBA00022692"/>
    </source>
</evidence>
<dbReference type="Proteomes" id="UP001280121">
    <property type="component" value="Unassembled WGS sequence"/>
</dbReference>
<keyword evidence="7" id="KW-0472">Membrane</keyword>